<keyword evidence="1" id="KW-1133">Transmembrane helix</keyword>
<keyword evidence="1" id="KW-0472">Membrane</keyword>
<dbReference type="EMBL" id="GBXM01100595">
    <property type="protein sequence ID" value="JAH07982.1"/>
    <property type="molecule type" value="Transcribed_RNA"/>
</dbReference>
<protein>
    <submittedName>
        <fullName evidence="2">Uncharacterized protein</fullName>
    </submittedName>
</protein>
<reference evidence="2" key="1">
    <citation type="submission" date="2014-11" db="EMBL/GenBank/DDBJ databases">
        <authorList>
            <person name="Amaro Gonzalez C."/>
        </authorList>
    </citation>
    <scope>NUCLEOTIDE SEQUENCE</scope>
</reference>
<organism evidence="2">
    <name type="scientific">Anguilla anguilla</name>
    <name type="common">European freshwater eel</name>
    <name type="synonym">Muraena anguilla</name>
    <dbReference type="NCBI Taxonomy" id="7936"/>
    <lineage>
        <taxon>Eukaryota</taxon>
        <taxon>Metazoa</taxon>
        <taxon>Chordata</taxon>
        <taxon>Craniata</taxon>
        <taxon>Vertebrata</taxon>
        <taxon>Euteleostomi</taxon>
        <taxon>Actinopterygii</taxon>
        <taxon>Neopterygii</taxon>
        <taxon>Teleostei</taxon>
        <taxon>Anguilliformes</taxon>
        <taxon>Anguillidae</taxon>
        <taxon>Anguilla</taxon>
    </lineage>
</organism>
<dbReference type="AlphaFoldDB" id="A0A0E9PUM5"/>
<sequence length="45" mass="5209">MKPKRTELPLTFYANRPLFYMFSLLLSGVGYSTCSYPLHTQPLIL</sequence>
<proteinExistence type="predicted"/>
<reference evidence="2" key="2">
    <citation type="journal article" date="2015" name="Fish Shellfish Immunol.">
        <title>Early steps in the European eel (Anguilla anguilla)-Vibrio vulnificus interaction in the gills: Role of the RtxA13 toxin.</title>
        <authorList>
            <person name="Callol A."/>
            <person name="Pajuelo D."/>
            <person name="Ebbesson L."/>
            <person name="Teles M."/>
            <person name="MacKenzie S."/>
            <person name="Amaro C."/>
        </authorList>
    </citation>
    <scope>NUCLEOTIDE SEQUENCE</scope>
</reference>
<evidence type="ECO:0000256" key="1">
    <source>
        <dbReference type="SAM" id="Phobius"/>
    </source>
</evidence>
<feature type="transmembrane region" description="Helical" evidence="1">
    <location>
        <begin position="18"/>
        <end position="38"/>
    </location>
</feature>
<evidence type="ECO:0000313" key="2">
    <source>
        <dbReference type="EMBL" id="JAH07982.1"/>
    </source>
</evidence>
<accession>A0A0E9PUM5</accession>
<name>A0A0E9PUM5_ANGAN</name>
<keyword evidence="1" id="KW-0812">Transmembrane</keyword>